<reference evidence="1 2" key="1">
    <citation type="journal article" date="2023" name="Nat. Microbiol.">
        <title>A compendium of viruses from methanogenic archaea reveals their diversity and adaptations to the gut environment.</title>
        <authorList>
            <person name="Medvedeva S."/>
            <person name="Borrel G."/>
            <person name="Krupovic M."/>
            <person name="Gribaldo S."/>
        </authorList>
    </citation>
    <scope>NUCLEOTIDE SEQUENCE [LARGE SCALE GENOMIC DNA]</scope>
</reference>
<dbReference type="RefSeq" id="YP_013605331.1">
    <property type="nucleotide sequence ID" value="NC_133304.1"/>
</dbReference>
<proteinExistence type="predicted"/>
<gene>
    <name evidence="1" type="ORF">vir323_00039</name>
</gene>
<accession>A0AA86YAK1</accession>
<evidence type="ECO:0000313" key="2">
    <source>
        <dbReference type="Proteomes" id="UP001302343"/>
    </source>
</evidence>
<keyword evidence="2" id="KW-1185">Reference proteome</keyword>
<sequence>MTIRKSNVSARVDTCLKRVVKDSEYTHKFSYELGAKLIALGVAEETMKSLDENKELDKILKRIEYMLVKERKNQLEKELKDL</sequence>
<dbReference type="GeneID" id="300198916"/>
<organism evidence="1 2">
    <name type="scientific">Caudoviricetes sp. vir323</name>
    <dbReference type="NCBI Taxonomy" id="3068356"/>
    <lineage>
        <taxon>Viruses</taxon>
        <taxon>Duplodnaviria</taxon>
        <taxon>Heunggongvirae</taxon>
        <taxon>Uroviricota</taxon>
        <taxon>Caudoviricetes</taxon>
    </lineage>
</organism>
<name>A0AA86YAK1_9CAUD</name>
<dbReference type="Proteomes" id="UP001302343">
    <property type="component" value="Segment"/>
</dbReference>
<dbReference type="EMBL" id="BK063679">
    <property type="protein sequence ID" value="DBA35551.1"/>
    <property type="molecule type" value="Genomic_DNA"/>
</dbReference>
<evidence type="ECO:0000313" key="1">
    <source>
        <dbReference type="EMBL" id="DBA35551.1"/>
    </source>
</evidence>
<protein>
    <submittedName>
        <fullName evidence="1">Uncharacterized protein</fullName>
    </submittedName>
</protein>